<dbReference type="EMBL" id="GBXM01075471">
    <property type="protein sequence ID" value="JAH33106.1"/>
    <property type="molecule type" value="Transcribed_RNA"/>
</dbReference>
<reference evidence="1" key="1">
    <citation type="submission" date="2014-11" db="EMBL/GenBank/DDBJ databases">
        <authorList>
            <person name="Amaro Gonzalez C."/>
        </authorList>
    </citation>
    <scope>NUCLEOTIDE SEQUENCE</scope>
</reference>
<sequence>MRVRFCSLFNGSCRCVDMLYKIAVVLW</sequence>
<evidence type="ECO:0000313" key="1">
    <source>
        <dbReference type="EMBL" id="JAH33106.1"/>
    </source>
</evidence>
<proteinExistence type="predicted"/>
<organism evidence="1">
    <name type="scientific">Anguilla anguilla</name>
    <name type="common">European freshwater eel</name>
    <name type="synonym">Muraena anguilla</name>
    <dbReference type="NCBI Taxonomy" id="7936"/>
    <lineage>
        <taxon>Eukaryota</taxon>
        <taxon>Metazoa</taxon>
        <taxon>Chordata</taxon>
        <taxon>Craniata</taxon>
        <taxon>Vertebrata</taxon>
        <taxon>Euteleostomi</taxon>
        <taxon>Actinopterygii</taxon>
        <taxon>Neopterygii</taxon>
        <taxon>Teleostei</taxon>
        <taxon>Anguilliformes</taxon>
        <taxon>Anguillidae</taxon>
        <taxon>Anguilla</taxon>
    </lineage>
</organism>
<reference evidence="1" key="2">
    <citation type="journal article" date="2015" name="Fish Shellfish Immunol.">
        <title>Early steps in the European eel (Anguilla anguilla)-Vibrio vulnificus interaction in the gills: Role of the RtxA13 toxin.</title>
        <authorList>
            <person name="Callol A."/>
            <person name="Pajuelo D."/>
            <person name="Ebbesson L."/>
            <person name="Teles M."/>
            <person name="MacKenzie S."/>
            <person name="Amaro C."/>
        </authorList>
    </citation>
    <scope>NUCLEOTIDE SEQUENCE</scope>
</reference>
<dbReference type="AlphaFoldDB" id="A0A0E9RVA1"/>
<accession>A0A0E9RVA1</accession>
<name>A0A0E9RVA1_ANGAN</name>
<protein>
    <submittedName>
        <fullName evidence="1">Uncharacterized protein</fullName>
    </submittedName>
</protein>